<dbReference type="Pfam" id="PF11090">
    <property type="entry name" value="Phage_T7_Gp13"/>
    <property type="match status" value="1"/>
</dbReference>
<protein>
    <submittedName>
        <fullName evidence="1">DUF2833 domain-containing protein</fullName>
    </submittedName>
</protein>
<name>A0ABX8EPI6_9PSED</name>
<dbReference type="EMBL" id="CP075566">
    <property type="protein sequence ID" value="QVW21419.1"/>
    <property type="molecule type" value="Genomic_DNA"/>
</dbReference>
<reference evidence="1 2" key="1">
    <citation type="submission" date="2021-05" db="EMBL/GenBank/DDBJ databases">
        <title>Complete genome of the cytokinin-producing biocontrol strain Pseudomonas fluorescens G20-18.</title>
        <authorList>
            <person name="Nielsen T.K."/>
            <person name="Mekureyaw M.F."/>
            <person name="Hansen L.H."/>
            <person name="Nicolaisen M.H."/>
            <person name="Roitsch T.G."/>
            <person name="Hennessy R.C."/>
        </authorList>
    </citation>
    <scope>NUCLEOTIDE SEQUENCE [LARGE SCALE GENOMIC DNA]</scope>
    <source>
        <strain evidence="1 2">G20-18</strain>
    </source>
</reference>
<proteinExistence type="predicted"/>
<dbReference type="Proteomes" id="UP000681155">
    <property type="component" value="Chromosome"/>
</dbReference>
<evidence type="ECO:0000313" key="1">
    <source>
        <dbReference type="EMBL" id="QVW21419.1"/>
    </source>
</evidence>
<dbReference type="InterPro" id="IPR020335">
    <property type="entry name" value="Phage_T7_Gp13"/>
</dbReference>
<keyword evidence="2" id="KW-1185">Reference proteome</keyword>
<gene>
    <name evidence="1" type="ORF">KJF94_16015</name>
</gene>
<organism evidence="1 2">
    <name type="scientific">Pseudomonas hormoni</name>
    <dbReference type="NCBI Taxonomy" id="3093767"/>
    <lineage>
        <taxon>Bacteria</taxon>
        <taxon>Pseudomonadati</taxon>
        <taxon>Pseudomonadota</taxon>
        <taxon>Gammaproteobacteria</taxon>
        <taxon>Pseudomonadales</taxon>
        <taxon>Pseudomonadaceae</taxon>
        <taxon>Pseudomonas</taxon>
    </lineage>
</organism>
<accession>A0ABX8EPI6</accession>
<evidence type="ECO:0000313" key="2">
    <source>
        <dbReference type="Proteomes" id="UP000681155"/>
    </source>
</evidence>
<dbReference type="RefSeq" id="WP_214377281.1">
    <property type="nucleotide sequence ID" value="NZ_CP075566.1"/>
</dbReference>
<sequence>MYKVKATHGDLWAASLDLSTGDLAEFHSLQSGRTPSDVLPKALDETTHAIKCGSLVLAVGGHAQGVVWFVTTSVLGMLNKAERFRFYRILKEHLALVKDELPNNMPLTNIVSVDNHAHVRLLESLGATFHTGHIMSPAGFRFRQFWL</sequence>